<dbReference type="RefSeq" id="WP_285340978.1">
    <property type="nucleotide sequence ID" value="NZ_JASITI010000006.1"/>
</dbReference>
<comment type="caution">
    <text evidence="6">The sequence shown here is derived from an EMBL/GenBank/DDBJ whole genome shotgun (WGS) entry which is preliminary data.</text>
</comment>
<keyword evidence="7" id="KW-1185">Reference proteome</keyword>
<sequence length="205" mass="21257">MVKQERAARTRESLVLAAAEVFAAEGFAAASIAAISERAGVTSGAVQFHFDGKPALARAVEARAARALRRIAEAEGEPERAGGPLKVLVDATYALLELLAADVVVRAGFALGADAAHQSLVDLRGQCRLWAEELMATADRAGLLAEGLAPQDAARVVVAFTAGLKGLGAVEPEWTPRQALARIWAVVLPGIAPGENGAATEQETD</sequence>
<dbReference type="PANTHER" id="PTHR30055">
    <property type="entry name" value="HTH-TYPE TRANSCRIPTIONAL REGULATOR RUTR"/>
    <property type="match status" value="1"/>
</dbReference>
<dbReference type="SUPFAM" id="SSF48498">
    <property type="entry name" value="Tetracyclin repressor-like, C-terminal domain"/>
    <property type="match status" value="1"/>
</dbReference>
<dbReference type="InterPro" id="IPR009057">
    <property type="entry name" value="Homeodomain-like_sf"/>
</dbReference>
<dbReference type="Gene3D" id="1.10.357.10">
    <property type="entry name" value="Tetracycline Repressor, domain 2"/>
    <property type="match status" value="1"/>
</dbReference>
<feature type="DNA-binding region" description="H-T-H motif" evidence="4">
    <location>
        <begin position="31"/>
        <end position="50"/>
    </location>
</feature>
<keyword evidence="2 4" id="KW-0238">DNA-binding</keyword>
<dbReference type="Pfam" id="PF00440">
    <property type="entry name" value="TetR_N"/>
    <property type="match status" value="1"/>
</dbReference>
<dbReference type="PRINTS" id="PR00455">
    <property type="entry name" value="HTHTETR"/>
</dbReference>
<organism evidence="6 7">
    <name type="scientific">Streptomyces katrae</name>
    <dbReference type="NCBI Taxonomy" id="68223"/>
    <lineage>
        <taxon>Bacteria</taxon>
        <taxon>Bacillati</taxon>
        <taxon>Actinomycetota</taxon>
        <taxon>Actinomycetes</taxon>
        <taxon>Kitasatosporales</taxon>
        <taxon>Streptomycetaceae</taxon>
        <taxon>Streptomyces</taxon>
    </lineage>
</organism>
<dbReference type="Proteomes" id="UP001223390">
    <property type="component" value="Unassembled WGS sequence"/>
</dbReference>
<reference evidence="6 7" key="1">
    <citation type="submission" date="2023-05" db="EMBL/GenBank/DDBJ databases">
        <title>Sequencing and Assembly of Streptomyces sp. NP73.</title>
        <authorList>
            <person name="Konwar A.N."/>
            <person name="Saikia K."/>
            <person name="Thakur D."/>
        </authorList>
    </citation>
    <scope>NUCLEOTIDE SEQUENCE [LARGE SCALE GENOMIC DNA]</scope>
    <source>
        <strain evidence="6 7">NP73</strain>
    </source>
</reference>
<feature type="domain" description="HTH tetR-type" evidence="5">
    <location>
        <begin position="8"/>
        <end position="68"/>
    </location>
</feature>
<evidence type="ECO:0000256" key="3">
    <source>
        <dbReference type="ARBA" id="ARBA00023163"/>
    </source>
</evidence>
<accession>A0ABT7GP00</accession>
<keyword evidence="1" id="KW-0805">Transcription regulation</keyword>
<evidence type="ECO:0000256" key="1">
    <source>
        <dbReference type="ARBA" id="ARBA00023015"/>
    </source>
</evidence>
<protein>
    <submittedName>
        <fullName evidence="6">TetR family transcriptional regulator</fullName>
    </submittedName>
</protein>
<dbReference type="InterPro" id="IPR001647">
    <property type="entry name" value="HTH_TetR"/>
</dbReference>
<dbReference type="SUPFAM" id="SSF46689">
    <property type="entry name" value="Homeodomain-like"/>
    <property type="match status" value="1"/>
</dbReference>
<name>A0ABT7GP00_9ACTN</name>
<dbReference type="PANTHER" id="PTHR30055:SF234">
    <property type="entry name" value="HTH-TYPE TRANSCRIPTIONAL REGULATOR BETI"/>
    <property type="match status" value="1"/>
</dbReference>
<proteinExistence type="predicted"/>
<evidence type="ECO:0000313" key="7">
    <source>
        <dbReference type="Proteomes" id="UP001223390"/>
    </source>
</evidence>
<dbReference type="InterPro" id="IPR050109">
    <property type="entry name" value="HTH-type_TetR-like_transc_reg"/>
</dbReference>
<evidence type="ECO:0000256" key="4">
    <source>
        <dbReference type="PROSITE-ProRule" id="PRU00335"/>
    </source>
</evidence>
<dbReference type="EMBL" id="JASITI010000006">
    <property type="protein sequence ID" value="MDK9495322.1"/>
    <property type="molecule type" value="Genomic_DNA"/>
</dbReference>
<gene>
    <name evidence="6" type="ORF">QEZ40_005969</name>
</gene>
<evidence type="ECO:0000313" key="6">
    <source>
        <dbReference type="EMBL" id="MDK9495322.1"/>
    </source>
</evidence>
<evidence type="ECO:0000256" key="2">
    <source>
        <dbReference type="ARBA" id="ARBA00023125"/>
    </source>
</evidence>
<evidence type="ECO:0000259" key="5">
    <source>
        <dbReference type="PROSITE" id="PS50977"/>
    </source>
</evidence>
<dbReference type="PROSITE" id="PS50977">
    <property type="entry name" value="HTH_TETR_2"/>
    <property type="match status" value="1"/>
</dbReference>
<keyword evidence="3" id="KW-0804">Transcription</keyword>
<dbReference type="InterPro" id="IPR036271">
    <property type="entry name" value="Tet_transcr_reg_TetR-rel_C_sf"/>
</dbReference>